<evidence type="ECO:0000256" key="2">
    <source>
        <dbReference type="SAM" id="Phobius"/>
    </source>
</evidence>
<gene>
    <name evidence="3" type="ORF">ACD_2C00154G0006</name>
</gene>
<sequence>MGEALVVIILVAMTFGLCSITEDCEVFLFICLFAALFAFFDYKDFVFAKFAPCFASDSAKLSLKIDELKDIKDLMRSKYTDNKKLKERLEKQMEERSASYSNAHDEDVRNYLLSLYNQEKEHSENIRLQNQVISKTVLEVSYMIEYAQNNLNMLENDFACEELLEKLNDLKLKASKSITEWGGVNYGVRIGSFRSGNRHIPHPVIYFPCGLSISEYQWLSAWAWKIKENEEMREKKLLKPQGKEIKDYDHIWNYRILNRLHFLRISIHAEDCLQILEDERFFACCICHIFLLWY</sequence>
<reference evidence="3" key="1">
    <citation type="journal article" date="2012" name="Science">
        <title>Fermentation, hydrogen, and sulfur metabolism in multiple uncultivated bacterial phyla.</title>
        <authorList>
            <person name="Wrighton K.C."/>
            <person name="Thomas B.C."/>
            <person name="Sharon I."/>
            <person name="Miller C.S."/>
            <person name="Castelle C.J."/>
            <person name="VerBerkmoes N.C."/>
            <person name="Wilkins M.J."/>
            <person name="Hettich R.L."/>
            <person name="Lipton M.S."/>
            <person name="Williams K.H."/>
            <person name="Long P.E."/>
            <person name="Banfield J.F."/>
        </authorList>
    </citation>
    <scope>NUCLEOTIDE SEQUENCE [LARGE SCALE GENOMIC DNA]</scope>
</reference>
<evidence type="ECO:0000256" key="1">
    <source>
        <dbReference type="SAM" id="Coils"/>
    </source>
</evidence>
<comment type="caution">
    <text evidence="3">The sequence shown here is derived from an EMBL/GenBank/DDBJ whole genome shotgun (WGS) entry which is preliminary data.</text>
</comment>
<dbReference type="AlphaFoldDB" id="K2GGI3"/>
<protein>
    <submittedName>
        <fullName evidence="3">Uncharacterized protein</fullName>
    </submittedName>
</protein>
<keyword evidence="2" id="KW-0472">Membrane</keyword>
<organism evidence="3">
    <name type="scientific">uncultured bacterium</name>
    <name type="common">gcode 4</name>
    <dbReference type="NCBI Taxonomy" id="1234023"/>
    <lineage>
        <taxon>Bacteria</taxon>
        <taxon>environmental samples</taxon>
    </lineage>
</organism>
<keyword evidence="2" id="KW-0812">Transmembrane</keyword>
<feature type="coiled-coil region" evidence="1">
    <location>
        <begin position="75"/>
        <end position="106"/>
    </location>
</feature>
<proteinExistence type="predicted"/>
<evidence type="ECO:0000313" key="3">
    <source>
        <dbReference type="EMBL" id="EKE29529.1"/>
    </source>
</evidence>
<keyword evidence="1" id="KW-0175">Coiled coil</keyword>
<accession>K2GGI3</accession>
<feature type="transmembrane region" description="Helical" evidence="2">
    <location>
        <begin position="26"/>
        <end position="42"/>
    </location>
</feature>
<dbReference type="EMBL" id="AMFJ01000154">
    <property type="protein sequence ID" value="EKE29529.1"/>
    <property type="molecule type" value="Genomic_DNA"/>
</dbReference>
<keyword evidence="2" id="KW-1133">Transmembrane helix</keyword>
<name>K2GGI3_9BACT</name>